<dbReference type="EMBL" id="NKYE01000006">
    <property type="protein sequence ID" value="OZM72957.1"/>
    <property type="molecule type" value="Genomic_DNA"/>
</dbReference>
<evidence type="ECO:0000313" key="5">
    <source>
        <dbReference type="EMBL" id="OZM72957.1"/>
    </source>
</evidence>
<dbReference type="PANTHER" id="PTHR43004">
    <property type="entry name" value="TRK SYSTEM POTASSIUM UPTAKE PROTEIN"/>
    <property type="match status" value="1"/>
</dbReference>
<evidence type="ECO:0000259" key="4">
    <source>
        <dbReference type="Pfam" id="PF01494"/>
    </source>
</evidence>
<evidence type="ECO:0000313" key="6">
    <source>
        <dbReference type="Proteomes" id="UP000242444"/>
    </source>
</evidence>
<comment type="cofactor">
    <cofactor evidence="1">
        <name>FAD</name>
        <dbReference type="ChEBI" id="CHEBI:57692"/>
    </cofactor>
</comment>
<dbReference type="AlphaFoldDB" id="A0A263D5T7"/>
<sequence>MLPRSSGAVLVSAMEWDEPEDSADSEAPPVSISGMAAAFERVVGAAVSMTAPPGPGPHQFRRWSGRNTRIAQTYRRGRVLLAGDAAHVHNAVGAPGLNVGLQDAACLAWRLAGAVHGAPALLDDYEPERRPAAERVATHTHAQTLSLAPGSPLFGP</sequence>
<dbReference type="Gene3D" id="3.30.70.2450">
    <property type="match status" value="1"/>
</dbReference>
<evidence type="ECO:0000256" key="2">
    <source>
        <dbReference type="ARBA" id="ARBA00022630"/>
    </source>
</evidence>
<dbReference type="Pfam" id="PF01494">
    <property type="entry name" value="FAD_binding_3"/>
    <property type="match status" value="1"/>
</dbReference>
<dbReference type="SUPFAM" id="SSF51905">
    <property type="entry name" value="FAD/NAD(P)-binding domain"/>
    <property type="match status" value="1"/>
</dbReference>
<dbReference type="PANTHER" id="PTHR43004:SF19">
    <property type="entry name" value="BINDING MONOOXYGENASE, PUTATIVE (JCVI)-RELATED"/>
    <property type="match status" value="1"/>
</dbReference>
<organism evidence="5 6">
    <name type="scientific">Amycolatopsis antarctica</name>
    <dbReference type="NCBI Taxonomy" id="1854586"/>
    <lineage>
        <taxon>Bacteria</taxon>
        <taxon>Bacillati</taxon>
        <taxon>Actinomycetota</taxon>
        <taxon>Actinomycetes</taxon>
        <taxon>Pseudonocardiales</taxon>
        <taxon>Pseudonocardiaceae</taxon>
        <taxon>Amycolatopsis</taxon>
    </lineage>
</organism>
<reference evidence="5 6" key="1">
    <citation type="submission" date="2017-07" db="EMBL/GenBank/DDBJ databases">
        <title>Amycolatopsis antarcticus sp. nov., isolated from the surface of an Antarcticus brown macroalga.</title>
        <authorList>
            <person name="Wang J."/>
            <person name="Leiva S."/>
            <person name="Huang J."/>
            <person name="Huang Y."/>
        </authorList>
    </citation>
    <scope>NUCLEOTIDE SEQUENCE [LARGE SCALE GENOMIC DNA]</scope>
    <source>
        <strain evidence="5 6">AU-G6</strain>
    </source>
</reference>
<dbReference type="OrthoDB" id="4141215at2"/>
<dbReference type="GO" id="GO:0016709">
    <property type="term" value="F:oxidoreductase activity, acting on paired donors, with incorporation or reduction of molecular oxygen, NAD(P)H as one donor, and incorporation of one atom of oxygen"/>
    <property type="evidence" value="ECO:0007669"/>
    <property type="project" value="UniProtKB-ARBA"/>
</dbReference>
<keyword evidence="6" id="KW-1185">Reference proteome</keyword>
<protein>
    <recommendedName>
        <fullName evidence="4">FAD-binding domain-containing protein</fullName>
    </recommendedName>
</protein>
<evidence type="ECO:0000256" key="3">
    <source>
        <dbReference type="ARBA" id="ARBA00022827"/>
    </source>
</evidence>
<evidence type="ECO:0000256" key="1">
    <source>
        <dbReference type="ARBA" id="ARBA00001974"/>
    </source>
</evidence>
<dbReference type="Proteomes" id="UP000242444">
    <property type="component" value="Unassembled WGS sequence"/>
</dbReference>
<dbReference type="InterPro" id="IPR002938">
    <property type="entry name" value="FAD-bd"/>
</dbReference>
<dbReference type="PRINTS" id="PR00420">
    <property type="entry name" value="RNGMNOXGNASE"/>
</dbReference>
<name>A0A263D5T7_9PSEU</name>
<comment type="caution">
    <text evidence="5">The sequence shown here is derived from an EMBL/GenBank/DDBJ whole genome shotgun (WGS) entry which is preliminary data.</text>
</comment>
<dbReference type="Gene3D" id="3.50.50.60">
    <property type="entry name" value="FAD/NAD(P)-binding domain"/>
    <property type="match status" value="1"/>
</dbReference>
<accession>A0A263D5T7</accession>
<feature type="domain" description="FAD-binding" evidence="4">
    <location>
        <begin position="59"/>
        <end position="138"/>
    </location>
</feature>
<dbReference type="InterPro" id="IPR050641">
    <property type="entry name" value="RIFMO-like"/>
</dbReference>
<proteinExistence type="predicted"/>
<dbReference type="RefSeq" id="WP_094862815.1">
    <property type="nucleotide sequence ID" value="NZ_NKYE01000006.1"/>
</dbReference>
<dbReference type="InterPro" id="IPR036188">
    <property type="entry name" value="FAD/NAD-bd_sf"/>
</dbReference>
<dbReference type="GO" id="GO:0071949">
    <property type="term" value="F:FAD binding"/>
    <property type="evidence" value="ECO:0007669"/>
    <property type="project" value="InterPro"/>
</dbReference>
<dbReference type="InParanoid" id="A0A263D5T7"/>
<gene>
    <name evidence="5" type="ORF">CFN78_11940</name>
</gene>
<keyword evidence="2" id="KW-0285">Flavoprotein</keyword>
<keyword evidence="3" id="KW-0274">FAD</keyword>